<feature type="binding site" evidence="5">
    <location>
        <position position="207"/>
    </location>
    <ligand>
        <name>Mg(2+)</name>
        <dbReference type="ChEBI" id="CHEBI:18420"/>
        <label>1</label>
        <note>catalytic</note>
    </ligand>
</feature>
<dbReference type="InterPro" id="IPR000760">
    <property type="entry name" value="Inositol_monophosphatase-like"/>
</dbReference>
<evidence type="ECO:0000256" key="4">
    <source>
        <dbReference type="ARBA" id="ARBA00022842"/>
    </source>
</evidence>
<evidence type="ECO:0000256" key="3">
    <source>
        <dbReference type="ARBA" id="ARBA00022801"/>
    </source>
</evidence>
<dbReference type="AlphaFoldDB" id="A0A0G1YQL9"/>
<accession>A0A0G1YQL9</accession>
<dbReference type="SUPFAM" id="SSF56655">
    <property type="entry name" value="Carbohydrate phosphatase"/>
    <property type="match status" value="1"/>
</dbReference>
<dbReference type="PANTHER" id="PTHR20854:SF4">
    <property type="entry name" value="INOSITOL-1-MONOPHOSPHATASE-RELATED"/>
    <property type="match status" value="1"/>
</dbReference>
<comment type="cofactor">
    <cofactor evidence="1 5">
        <name>Mg(2+)</name>
        <dbReference type="ChEBI" id="CHEBI:18420"/>
    </cofactor>
</comment>
<comment type="caution">
    <text evidence="6">The sequence shown here is derived from an EMBL/GenBank/DDBJ whole genome shotgun (WGS) entry which is preliminary data.</text>
</comment>
<dbReference type="Gene3D" id="3.40.190.80">
    <property type="match status" value="1"/>
</dbReference>
<dbReference type="GO" id="GO:0008934">
    <property type="term" value="F:inositol monophosphate 1-phosphatase activity"/>
    <property type="evidence" value="ECO:0007669"/>
    <property type="project" value="TreeGrafter"/>
</dbReference>
<dbReference type="PANTHER" id="PTHR20854">
    <property type="entry name" value="INOSITOL MONOPHOSPHATASE"/>
    <property type="match status" value="1"/>
</dbReference>
<dbReference type="GO" id="GO:0006020">
    <property type="term" value="P:inositol metabolic process"/>
    <property type="evidence" value="ECO:0007669"/>
    <property type="project" value="TreeGrafter"/>
</dbReference>
<evidence type="ECO:0000256" key="5">
    <source>
        <dbReference type="PIRSR" id="PIRSR600760-2"/>
    </source>
</evidence>
<dbReference type="FunFam" id="3.30.540.10:FF:000003">
    <property type="entry name" value="Inositol-1-monophosphatase"/>
    <property type="match status" value="1"/>
</dbReference>
<feature type="binding site" evidence="5">
    <location>
        <position position="80"/>
    </location>
    <ligand>
        <name>Mg(2+)</name>
        <dbReference type="ChEBI" id="CHEBI:18420"/>
        <label>1</label>
        <note>catalytic</note>
    </ligand>
</feature>
<feature type="binding site" evidence="5">
    <location>
        <position position="83"/>
    </location>
    <ligand>
        <name>Mg(2+)</name>
        <dbReference type="ChEBI" id="CHEBI:18420"/>
        <label>1</label>
        <note>catalytic</note>
    </ligand>
</feature>
<keyword evidence="3" id="KW-0378">Hydrolase</keyword>
<gene>
    <name evidence="6" type="ORF">UY98_C0043G0007</name>
</gene>
<dbReference type="Pfam" id="PF00459">
    <property type="entry name" value="Inositol_P"/>
    <property type="match status" value="1"/>
</dbReference>
<reference evidence="6 7" key="1">
    <citation type="journal article" date="2015" name="Nature">
        <title>rRNA introns, odd ribosomes, and small enigmatic genomes across a large radiation of phyla.</title>
        <authorList>
            <person name="Brown C.T."/>
            <person name="Hug L.A."/>
            <person name="Thomas B.C."/>
            <person name="Sharon I."/>
            <person name="Castelle C.J."/>
            <person name="Singh A."/>
            <person name="Wilkins M.J."/>
            <person name="Williams K.H."/>
            <person name="Banfield J.F."/>
        </authorList>
    </citation>
    <scope>NUCLEOTIDE SEQUENCE [LARGE SCALE GENOMIC DNA]</scope>
</reference>
<feature type="binding site" evidence="5">
    <location>
        <position position="64"/>
    </location>
    <ligand>
        <name>Mg(2+)</name>
        <dbReference type="ChEBI" id="CHEBI:18420"/>
        <label>1</label>
        <note>catalytic</note>
    </ligand>
</feature>
<feature type="binding site" evidence="5">
    <location>
        <position position="82"/>
    </location>
    <ligand>
        <name>Mg(2+)</name>
        <dbReference type="ChEBI" id="CHEBI:18420"/>
        <label>1</label>
        <note>catalytic</note>
    </ligand>
</feature>
<evidence type="ECO:0000256" key="1">
    <source>
        <dbReference type="ARBA" id="ARBA00001946"/>
    </source>
</evidence>
<evidence type="ECO:0000313" key="7">
    <source>
        <dbReference type="Proteomes" id="UP000034789"/>
    </source>
</evidence>
<dbReference type="Gene3D" id="3.30.540.10">
    <property type="entry name" value="Fructose-1,6-Bisphosphatase, subunit A, domain 1"/>
    <property type="match status" value="1"/>
</dbReference>
<dbReference type="PRINTS" id="PR00377">
    <property type="entry name" value="IMPHPHTASES"/>
</dbReference>
<evidence type="ECO:0000313" key="6">
    <source>
        <dbReference type="EMBL" id="KKW45571.1"/>
    </source>
</evidence>
<name>A0A0G1YQL9_9BACT</name>
<dbReference type="GO" id="GO:0007165">
    <property type="term" value="P:signal transduction"/>
    <property type="evidence" value="ECO:0007669"/>
    <property type="project" value="TreeGrafter"/>
</dbReference>
<dbReference type="GO" id="GO:0046872">
    <property type="term" value="F:metal ion binding"/>
    <property type="evidence" value="ECO:0007669"/>
    <property type="project" value="UniProtKB-KW"/>
</dbReference>
<sequence>MERFIQRIAKKAGDAVLEKFGKFGVHYLKSEHRGDAVTKADLIADKIITSAIKKTYPSHGIISEESGRTREDAEYVWITDPIDGTFNFATSVPLFGVMVALARKGIVELSAIYLPTTKEFFFAKRGKGSFLNGKKIHCSRVTDFTVSAGIGPTWLRPRAIKFMSRLLKHSENMNVMFNGYGSIAVDATYMAAGRRDWFVGFGAHVHDYAPISLLMKESGCRISNAKGRPWTILDTEIVAANPTLHKQLLKLTKNV</sequence>
<keyword evidence="4 5" id="KW-0460">Magnesium</keyword>
<dbReference type="Proteomes" id="UP000034789">
    <property type="component" value="Unassembled WGS sequence"/>
</dbReference>
<organism evidence="6 7">
    <name type="scientific">Candidatus Kaiserbacteria bacterium GW2011_GWA2_58_9</name>
    <dbReference type="NCBI Taxonomy" id="1618672"/>
    <lineage>
        <taxon>Bacteria</taxon>
        <taxon>Candidatus Kaiseribacteriota</taxon>
    </lineage>
</organism>
<evidence type="ECO:0000256" key="2">
    <source>
        <dbReference type="ARBA" id="ARBA00022723"/>
    </source>
</evidence>
<protein>
    <submittedName>
        <fullName evidence="6">Inositol-1(Or 4)-monophosphatase</fullName>
    </submittedName>
</protein>
<keyword evidence="2 5" id="KW-0479">Metal-binding</keyword>
<dbReference type="EMBL" id="LCSD01000043">
    <property type="protein sequence ID" value="KKW45571.1"/>
    <property type="molecule type" value="Genomic_DNA"/>
</dbReference>
<proteinExistence type="predicted"/>